<reference evidence="6 7" key="1">
    <citation type="journal article" date="2009" name="Stand. Genomic Sci.">
        <title>Complete genome sequence of Beutenbergia cavernae type strain (HKI 0122).</title>
        <authorList>
            <person name="Land M."/>
            <person name="Pukall R."/>
            <person name="Abt B."/>
            <person name="Goker M."/>
            <person name="Rohde M."/>
            <person name="Glavina Del Rio T."/>
            <person name="Tice H."/>
            <person name="Copeland A."/>
            <person name="Cheng J.F."/>
            <person name="Lucas S."/>
            <person name="Chen F."/>
            <person name="Nolan M."/>
            <person name="Bruce D."/>
            <person name="Goodwin L."/>
            <person name="Pitluck S."/>
            <person name="Ivanova N."/>
            <person name="Mavromatis K."/>
            <person name="Ovchinnikova G."/>
            <person name="Pati A."/>
            <person name="Chen A."/>
            <person name="Palaniappan K."/>
            <person name="Hauser L."/>
            <person name="Chang Y.J."/>
            <person name="Jefferies C.C."/>
            <person name="Saunders E."/>
            <person name="Brettin T."/>
            <person name="Detter J.C."/>
            <person name="Han C."/>
            <person name="Chain P."/>
            <person name="Bristow J."/>
            <person name="Eisen J.A."/>
            <person name="Markowitz V."/>
            <person name="Hugenholtz P."/>
            <person name="Kyrpides N.C."/>
            <person name="Klenk H.P."/>
            <person name="Lapidus A."/>
        </authorList>
    </citation>
    <scope>NUCLEOTIDE SEQUENCE [LARGE SCALE GENOMIC DNA]</scope>
    <source>
        <strain evidence="7">ATCC BAA-8 / DSM 12333 / NBRC 16432</strain>
    </source>
</reference>
<dbReference type="Proteomes" id="UP000007962">
    <property type="component" value="Chromosome"/>
</dbReference>
<evidence type="ECO:0000256" key="1">
    <source>
        <dbReference type="ARBA" id="ARBA00022598"/>
    </source>
</evidence>
<sequence>MRTVGVEEEYILAGPDGRPVARAAAVLTNDAVATFAHPEAAPGDLDEEFFQQQIEIGTPICSTLAEVSDALRACRARADAAAAHVRAGIVALGTSPFESETRTTRGERYEQIAELLEQPARESPMSGCHVHVGIADDDEGVAVIDRIQRWLPVLLAMSANSPFWNGEDTGYSSYRSQVWYRWPSAGPVAPFGSAAAYHEAVAALLRTGAILDPGMVYFDARLSHRYPTVEVRVADVCLDVNDAVLLAVLVRALVETTAREARDGVPAPAGRAELLRLAAWRAARTGLTERIVSPVSGTPEPAHDVVQELFAYLGRALADSGDLATATTLWHRLRERGTGSEQQRRWYAESGDFGDVVARARERTMA</sequence>
<organism evidence="6 7">
    <name type="scientific">Beutenbergia cavernae (strain ATCC BAA-8 / DSM 12333 / CCUG 43141 / JCM 11478 / NBRC 16432 / NCIMB 13614 / HKI 0122)</name>
    <dbReference type="NCBI Taxonomy" id="471853"/>
    <lineage>
        <taxon>Bacteria</taxon>
        <taxon>Bacillati</taxon>
        <taxon>Actinomycetota</taxon>
        <taxon>Actinomycetes</taxon>
        <taxon>Micrococcales</taxon>
        <taxon>Beutenbergiaceae</taxon>
        <taxon>Beutenbergia</taxon>
    </lineage>
</organism>
<evidence type="ECO:0000313" key="6">
    <source>
        <dbReference type="EMBL" id="ACQ78535.1"/>
    </source>
</evidence>
<dbReference type="InterPro" id="IPR011793">
    <property type="entry name" value="YbdK"/>
</dbReference>
<dbReference type="GO" id="GO:0004357">
    <property type="term" value="F:glutamate-cysteine ligase activity"/>
    <property type="evidence" value="ECO:0007669"/>
    <property type="project" value="UniProtKB-EC"/>
</dbReference>
<dbReference type="Pfam" id="PF04107">
    <property type="entry name" value="GCS2"/>
    <property type="match status" value="1"/>
</dbReference>
<dbReference type="HOGENOM" id="CLU_044848_1_0_11"/>
<dbReference type="AlphaFoldDB" id="C5BVU5"/>
<protein>
    <recommendedName>
        <fullName evidence="5">Putative glutamate--cysteine ligase 2</fullName>
        <ecNumber evidence="5">6.3.2.2</ecNumber>
    </recommendedName>
    <alternativeName>
        <fullName evidence="5">Gamma-glutamylcysteine synthetase 2</fullName>
        <shortName evidence="5">GCS 2</shortName>
        <shortName evidence="5">Gamma-GCS 2</shortName>
    </alternativeName>
</protein>
<dbReference type="OrthoDB" id="9769628at2"/>
<dbReference type="eggNOG" id="COG2170">
    <property type="taxonomic scope" value="Bacteria"/>
</dbReference>
<dbReference type="InterPro" id="IPR014746">
    <property type="entry name" value="Gln_synth/guanido_kin_cat_dom"/>
</dbReference>
<evidence type="ECO:0000256" key="2">
    <source>
        <dbReference type="ARBA" id="ARBA00022741"/>
    </source>
</evidence>
<dbReference type="EC" id="6.3.2.2" evidence="5"/>
<evidence type="ECO:0000313" key="7">
    <source>
        <dbReference type="Proteomes" id="UP000007962"/>
    </source>
</evidence>
<dbReference type="RefSeq" id="WP_012725315.1">
    <property type="nucleotide sequence ID" value="NC_012669.1"/>
</dbReference>
<dbReference type="KEGG" id="bcv:Bcav_0270"/>
<keyword evidence="1 5" id="KW-0436">Ligase</keyword>
<comment type="catalytic activity">
    <reaction evidence="4 5">
        <text>L-cysteine + L-glutamate + ATP = gamma-L-glutamyl-L-cysteine + ADP + phosphate + H(+)</text>
        <dbReference type="Rhea" id="RHEA:13285"/>
        <dbReference type="ChEBI" id="CHEBI:15378"/>
        <dbReference type="ChEBI" id="CHEBI:29985"/>
        <dbReference type="ChEBI" id="CHEBI:30616"/>
        <dbReference type="ChEBI" id="CHEBI:35235"/>
        <dbReference type="ChEBI" id="CHEBI:43474"/>
        <dbReference type="ChEBI" id="CHEBI:58173"/>
        <dbReference type="ChEBI" id="CHEBI:456216"/>
        <dbReference type="EC" id="6.3.2.2"/>
    </reaction>
</comment>
<evidence type="ECO:0000256" key="5">
    <source>
        <dbReference type="HAMAP-Rule" id="MF_01609"/>
    </source>
</evidence>
<dbReference type="HAMAP" id="MF_01609">
    <property type="entry name" value="Glu_cys_ligase_2"/>
    <property type="match status" value="1"/>
</dbReference>
<proteinExistence type="inferred from homology"/>
<dbReference type="GO" id="GO:0042398">
    <property type="term" value="P:modified amino acid biosynthetic process"/>
    <property type="evidence" value="ECO:0007669"/>
    <property type="project" value="InterPro"/>
</dbReference>
<keyword evidence="3 5" id="KW-0067">ATP-binding</keyword>
<dbReference type="STRING" id="471853.Bcav_0270"/>
<evidence type="ECO:0000256" key="3">
    <source>
        <dbReference type="ARBA" id="ARBA00022840"/>
    </source>
</evidence>
<accession>C5BVU5</accession>
<gene>
    <name evidence="6" type="ordered locus">Bcav_0270</name>
</gene>
<dbReference type="GO" id="GO:0005524">
    <property type="term" value="F:ATP binding"/>
    <property type="evidence" value="ECO:0007669"/>
    <property type="project" value="UniProtKB-KW"/>
</dbReference>
<name>C5BVU5_BEUC1</name>
<dbReference type="NCBIfam" id="TIGR02050">
    <property type="entry name" value="gshA_cyan_rel"/>
    <property type="match status" value="1"/>
</dbReference>
<dbReference type="PANTHER" id="PTHR36510">
    <property type="entry name" value="GLUTAMATE--CYSTEINE LIGASE 2-RELATED"/>
    <property type="match status" value="1"/>
</dbReference>
<comment type="similarity">
    <text evidence="5">Belongs to the glutamate--cysteine ligase type 2 family. YbdK subfamily.</text>
</comment>
<keyword evidence="7" id="KW-1185">Reference proteome</keyword>
<dbReference type="InterPro" id="IPR006336">
    <property type="entry name" value="GCS2"/>
</dbReference>
<dbReference type="NCBIfam" id="NF010041">
    <property type="entry name" value="PRK13517.1-1"/>
    <property type="match status" value="1"/>
</dbReference>
<dbReference type="EMBL" id="CP001618">
    <property type="protein sequence ID" value="ACQ78535.1"/>
    <property type="molecule type" value="Genomic_DNA"/>
</dbReference>
<dbReference type="InterPro" id="IPR050141">
    <property type="entry name" value="GCL_type2/YbdK_subfam"/>
</dbReference>
<dbReference type="PANTHER" id="PTHR36510:SF1">
    <property type="entry name" value="GLUTAMATE--CYSTEINE LIGASE 2-RELATED"/>
    <property type="match status" value="1"/>
</dbReference>
<keyword evidence="2 5" id="KW-0547">Nucleotide-binding</keyword>
<evidence type="ECO:0000256" key="4">
    <source>
        <dbReference type="ARBA" id="ARBA00048819"/>
    </source>
</evidence>
<comment type="function">
    <text evidence="5">ATP-dependent carboxylate-amine ligase which exhibits weak glutamate--cysteine ligase activity.</text>
</comment>
<dbReference type="SUPFAM" id="SSF55931">
    <property type="entry name" value="Glutamine synthetase/guanido kinase"/>
    <property type="match status" value="1"/>
</dbReference>
<dbReference type="Gene3D" id="3.30.590.20">
    <property type="match status" value="1"/>
</dbReference>